<keyword evidence="2" id="KW-0813">Transport</keyword>
<comment type="similarity">
    <text evidence="1">Belongs to the ABC transporter superfamily.</text>
</comment>
<dbReference type="Pfam" id="PF00005">
    <property type="entry name" value="ABC_tran"/>
    <property type="match status" value="1"/>
</dbReference>
<comment type="caution">
    <text evidence="6">The sequence shown here is derived from an EMBL/GenBank/DDBJ whole genome shotgun (WGS) entry which is preliminary data.</text>
</comment>
<dbReference type="OrthoDB" id="9778870at2"/>
<gene>
    <name evidence="6" type="primary">kpsT</name>
    <name evidence="6" type="ORF">BHE75_00264</name>
</gene>
<keyword evidence="4 6" id="KW-0067">ATP-binding</keyword>
<accession>A0A1S1HAG9</accession>
<dbReference type="GO" id="GO:0016887">
    <property type="term" value="F:ATP hydrolysis activity"/>
    <property type="evidence" value="ECO:0007669"/>
    <property type="project" value="InterPro"/>
</dbReference>
<evidence type="ECO:0000259" key="5">
    <source>
        <dbReference type="PROSITE" id="PS50893"/>
    </source>
</evidence>
<dbReference type="PROSITE" id="PS50893">
    <property type="entry name" value="ABC_TRANSPORTER_2"/>
    <property type="match status" value="1"/>
</dbReference>
<evidence type="ECO:0000313" key="7">
    <source>
        <dbReference type="Proteomes" id="UP000179467"/>
    </source>
</evidence>
<dbReference type="GO" id="GO:0016020">
    <property type="term" value="C:membrane"/>
    <property type="evidence" value="ECO:0007669"/>
    <property type="project" value="InterPro"/>
</dbReference>
<dbReference type="PROSITE" id="PS00211">
    <property type="entry name" value="ABC_TRANSPORTER_1"/>
    <property type="match status" value="1"/>
</dbReference>
<proteinExistence type="inferred from homology"/>
<sequence length="215" mass="24132">MIVCENLHKAYKVGAGSKTVLSNFNFTVERGEHIGLLGRNGAGKTTLIKMIGGVEMPTSGKVRRKMTVSWPLGFAGGFQGSLTGYDNARFIARIYGSRYEDIRDFVEDFTELGRQLKMPVKTYSSGMRARLAFALSLAIEFDCYLIDEIIMVGDQNFQRKSHHELFEKRADRALILASHSPEIVRKFCDRALIIHKGVGAIYEDVNKALEVYSKL</sequence>
<keyword evidence="3" id="KW-0547">Nucleotide-binding</keyword>
<keyword evidence="7" id="KW-1185">Reference proteome</keyword>
<dbReference type="Proteomes" id="UP000179467">
    <property type="component" value="Unassembled WGS sequence"/>
</dbReference>
<dbReference type="SUPFAM" id="SSF52540">
    <property type="entry name" value="P-loop containing nucleoside triphosphate hydrolases"/>
    <property type="match status" value="1"/>
</dbReference>
<evidence type="ECO:0000313" key="6">
    <source>
        <dbReference type="EMBL" id="OHT18293.1"/>
    </source>
</evidence>
<dbReference type="InterPro" id="IPR050683">
    <property type="entry name" value="Bact_Polysacc_Export_ATP-bd"/>
</dbReference>
<dbReference type="PANTHER" id="PTHR46743">
    <property type="entry name" value="TEICHOIC ACIDS EXPORT ATP-BINDING PROTEIN TAGH"/>
    <property type="match status" value="1"/>
</dbReference>
<dbReference type="EMBL" id="MIPT01000001">
    <property type="protein sequence ID" value="OHT18293.1"/>
    <property type="molecule type" value="Genomic_DNA"/>
</dbReference>
<dbReference type="InterPro" id="IPR017871">
    <property type="entry name" value="ABC_transporter-like_CS"/>
</dbReference>
<dbReference type="InterPro" id="IPR003439">
    <property type="entry name" value="ABC_transporter-like_ATP-bd"/>
</dbReference>
<dbReference type="RefSeq" id="WP_015458932.1">
    <property type="nucleotide sequence ID" value="NZ_MIPT01000001.1"/>
</dbReference>
<dbReference type="GO" id="GO:0140359">
    <property type="term" value="F:ABC-type transporter activity"/>
    <property type="evidence" value="ECO:0007669"/>
    <property type="project" value="InterPro"/>
</dbReference>
<dbReference type="PANTHER" id="PTHR46743:SF2">
    <property type="entry name" value="TEICHOIC ACIDS EXPORT ATP-BINDING PROTEIN TAGH"/>
    <property type="match status" value="1"/>
</dbReference>
<evidence type="ECO:0000256" key="3">
    <source>
        <dbReference type="ARBA" id="ARBA00022741"/>
    </source>
</evidence>
<protein>
    <submittedName>
        <fullName evidence="6">Polysialic acid transport ATP-binding protein KpsT</fullName>
    </submittedName>
</protein>
<reference evidence="6 7" key="1">
    <citation type="submission" date="2016-09" db="EMBL/GenBank/DDBJ databases">
        <title>Metabolic pathway, cell adaptation mechanisms and a novel monoxygenase revealed through proteogenomic-transcription analysis of a Sphingomonas haloaromaticamans strain degrading the fungicide ortho-phenylphenol.</title>
        <authorList>
            <person name="Perruchon C."/>
            <person name="Papadopoulou E.S."/>
            <person name="Rousidou C."/>
            <person name="Vasileiadis S."/>
            <person name="Tanou G."/>
            <person name="Amoutzias G."/>
            <person name="Molassiotis A."/>
            <person name="Karpouzas D.G."/>
        </authorList>
    </citation>
    <scope>NUCLEOTIDE SEQUENCE [LARGE SCALE GENOMIC DNA]</scope>
    <source>
        <strain evidence="6 7">P3</strain>
    </source>
</reference>
<name>A0A1S1HAG9_9SPHN</name>
<dbReference type="CDD" id="cd03220">
    <property type="entry name" value="ABC_KpsT_Wzt"/>
    <property type="match status" value="1"/>
</dbReference>
<evidence type="ECO:0000256" key="1">
    <source>
        <dbReference type="ARBA" id="ARBA00005417"/>
    </source>
</evidence>
<organism evidence="6 7">
    <name type="scientific">Edaphosphingomonas haloaromaticamans</name>
    <dbReference type="NCBI Taxonomy" id="653954"/>
    <lineage>
        <taxon>Bacteria</taxon>
        <taxon>Pseudomonadati</taxon>
        <taxon>Pseudomonadota</taxon>
        <taxon>Alphaproteobacteria</taxon>
        <taxon>Sphingomonadales</taxon>
        <taxon>Rhizorhabdaceae</taxon>
        <taxon>Edaphosphingomonas</taxon>
    </lineage>
</organism>
<dbReference type="InterPro" id="IPR015860">
    <property type="entry name" value="ABC_transpr_TagH-like"/>
</dbReference>
<evidence type="ECO:0000256" key="4">
    <source>
        <dbReference type="ARBA" id="ARBA00022840"/>
    </source>
</evidence>
<dbReference type="InterPro" id="IPR027417">
    <property type="entry name" value="P-loop_NTPase"/>
</dbReference>
<feature type="domain" description="ABC transporter" evidence="5">
    <location>
        <begin position="2"/>
        <end position="215"/>
    </location>
</feature>
<dbReference type="AlphaFoldDB" id="A0A1S1HAG9"/>
<evidence type="ECO:0000256" key="2">
    <source>
        <dbReference type="ARBA" id="ARBA00022448"/>
    </source>
</evidence>
<dbReference type="SMART" id="SM00382">
    <property type="entry name" value="AAA"/>
    <property type="match status" value="1"/>
</dbReference>
<dbReference type="InterPro" id="IPR003593">
    <property type="entry name" value="AAA+_ATPase"/>
</dbReference>
<dbReference type="Gene3D" id="3.40.50.300">
    <property type="entry name" value="P-loop containing nucleotide triphosphate hydrolases"/>
    <property type="match status" value="1"/>
</dbReference>
<dbReference type="GO" id="GO:0005524">
    <property type="term" value="F:ATP binding"/>
    <property type="evidence" value="ECO:0007669"/>
    <property type="project" value="UniProtKB-KW"/>
</dbReference>